<keyword evidence="4 12" id="KW-0812">Transmembrane</keyword>
<dbReference type="SMART" id="SM00918">
    <property type="entry name" value="Lig_chan-Glu_bd"/>
    <property type="match status" value="1"/>
</dbReference>
<feature type="transmembrane region" description="Helical" evidence="12">
    <location>
        <begin position="131"/>
        <end position="152"/>
    </location>
</feature>
<comment type="caution">
    <text evidence="14">The sequence shown here is derived from an EMBL/GenBank/DDBJ whole genome shotgun (WGS) entry which is preliminary data.</text>
</comment>
<evidence type="ECO:0000313" key="14">
    <source>
        <dbReference type="EMBL" id="GIY37159.1"/>
    </source>
</evidence>
<dbReference type="Gene3D" id="1.10.287.70">
    <property type="match status" value="1"/>
</dbReference>
<feature type="transmembrane region" description="Helical" evidence="12">
    <location>
        <begin position="376"/>
        <end position="401"/>
    </location>
</feature>
<organism evidence="14 15">
    <name type="scientific">Caerostris darwini</name>
    <dbReference type="NCBI Taxonomy" id="1538125"/>
    <lineage>
        <taxon>Eukaryota</taxon>
        <taxon>Metazoa</taxon>
        <taxon>Ecdysozoa</taxon>
        <taxon>Arthropoda</taxon>
        <taxon>Chelicerata</taxon>
        <taxon>Arachnida</taxon>
        <taxon>Araneae</taxon>
        <taxon>Araneomorphae</taxon>
        <taxon>Entelegynae</taxon>
        <taxon>Araneoidea</taxon>
        <taxon>Araneidae</taxon>
        <taxon>Caerostris</taxon>
    </lineage>
</organism>
<evidence type="ECO:0000256" key="6">
    <source>
        <dbReference type="ARBA" id="ARBA00023065"/>
    </source>
</evidence>
<dbReference type="Pfam" id="PF10613">
    <property type="entry name" value="Lig_chan-Glu_bd"/>
    <property type="match status" value="1"/>
</dbReference>
<dbReference type="SUPFAM" id="SSF53850">
    <property type="entry name" value="Periplasmic binding protein-like II"/>
    <property type="match status" value="1"/>
</dbReference>
<gene>
    <name evidence="14" type="primary">GRID1_14</name>
    <name evidence="14" type="ORF">CDAR_178011</name>
</gene>
<name>A0AAV4ST20_9ARAC</name>
<evidence type="ECO:0000256" key="4">
    <source>
        <dbReference type="ARBA" id="ARBA00022692"/>
    </source>
</evidence>
<keyword evidence="2" id="KW-0813">Transport</keyword>
<dbReference type="InterPro" id="IPR019594">
    <property type="entry name" value="Glu/Gly-bd"/>
</dbReference>
<evidence type="ECO:0000256" key="2">
    <source>
        <dbReference type="ARBA" id="ARBA00022448"/>
    </source>
</evidence>
<evidence type="ECO:0000313" key="15">
    <source>
        <dbReference type="Proteomes" id="UP001054837"/>
    </source>
</evidence>
<evidence type="ECO:0000259" key="13">
    <source>
        <dbReference type="SMART" id="SM00918"/>
    </source>
</evidence>
<dbReference type="PANTHER" id="PTHR42643:SF30">
    <property type="entry name" value="IONOTROPIC RECEPTOR 40A-RELATED"/>
    <property type="match status" value="1"/>
</dbReference>
<evidence type="ECO:0000256" key="8">
    <source>
        <dbReference type="ARBA" id="ARBA00023170"/>
    </source>
</evidence>
<dbReference type="EMBL" id="BPLQ01008417">
    <property type="protein sequence ID" value="GIY37159.1"/>
    <property type="molecule type" value="Genomic_DNA"/>
</dbReference>
<sequence length="411" mass="47530">MIFPSKLNIGFLPSKNLFEIIYQNGNLQLGGMEGRFLDLLSKALRFKFHLKSPVDGEPGRMIGNGNWTGLFGMIQRKEIDIAFSTLSITEERMQVADFSEPHTSKDLTFLVEKPGALPARWAMFHPFDMTTWSFIMFILLMGPCVLMFSLNLKVSYNKLLFQLFGSILKQQLTINMKFYRCKVFLIFWCVYAFLISLCYSTILLSSLTVPFQKEPLKNFLELSQAVRRRTYKCFSVKGSSLVSILQASQQEHLRFLGKAIEENEWYYSLNNLNVLKQQRRTKIAVIDNRFKLQLLQGTLKYGSYVISKDAVASLNFALPMRKDFCCTDRLNTVISRIKRAGLYMKLMKEERLRVLLTSKNFVIENNDSTPLRIQDVWGALMLFAIGCIASMVVLLLEIIYFRLIKRRSDCK</sequence>
<evidence type="ECO:0000256" key="1">
    <source>
        <dbReference type="ARBA" id="ARBA00004651"/>
    </source>
</evidence>
<protein>
    <submittedName>
        <fullName evidence="14">Glutamate receptor ionotropic, delta-1</fullName>
    </submittedName>
</protein>
<dbReference type="Gene3D" id="3.40.190.10">
    <property type="entry name" value="Periplasmic binding protein-like II"/>
    <property type="match status" value="1"/>
</dbReference>
<keyword evidence="3" id="KW-1003">Cell membrane</keyword>
<keyword evidence="7 12" id="KW-0472">Membrane</keyword>
<dbReference type="GO" id="GO:0015276">
    <property type="term" value="F:ligand-gated monoatomic ion channel activity"/>
    <property type="evidence" value="ECO:0007669"/>
    <property type="project" value="InterPro"/>
</dbReference>
<evidence type="ECO:0000256" key="11">
    <source>
        <dbReference type="ARBA" id="ARBA00023303"/>
    </source>
</evidence>
<feature type="transmembrane region" description="Helical" evidence="12">
    <location>
        <begin position="183"/>
        <end position="207"/>
    </location>
</feature>
<keyword evidence="8 14" id="KW-0675">Receptor</keyword>
<feature type="domain" description="Ionotropic glutamate receptor L-glutamate and glycine-binding" evidence="13">
    <location>
        <begin position="13"/>
        <end position="76"/>
    </location>
</feature>
<keyword evidence="10" id="KW-1071">Ligand-gated ion channel</keyword>
<evidence type="ECO:0000256" key="7">
    <source>
        <dbReference type="ARBA" id="ARBA00023136"/>
    </source>
</evidence>
<dbReference type="Proteomes" id="UP001054837">
    <property type="component" value="Unassembled WGS sequence"/>
</dbReference>
<accession>A0AAV4ST20</accession>
<dbReference type="GO" id="GO:0005886">
    <property type="term" value="C:plasma membrane"/>
    <property type="evidence" value="ECO:0007669"/>
    <property type="project" value="UniProtKB-SubCell"/>
</dbReference>
<comment type="subcellular location">
    <subcellularLocation>
        <location evidence="1">Cell membrane</location>
        <topology evidence="1">Multi-pass membrane protein</topology>
    </subcellularLocation>
</comment>
<keyword evidence="15" id="KW-1185">Reference proteome</keyword>
<dbReference type="PANTHER" id="PTHR42643">
    <property type="entry name" value="IONOTROPIC RECEPTOR 20A-RELATED"/>
    <property type="match status" value="1"/>
</dbReference>
<reference evidence="14 15" key="1">
    <citation type="submission" date="2021-06" db="EMBL/GenBank/DDBJ databases">
        <title>Caerostris darwini draft genome.</title>
        <authorList>
            <person name="Kono N."/>
            <person name="Arakawa K."/>
        </authorList>
    </citation>
    <scope>NUCLEOTIDE SEQUENCE [LARGE SCALE GENOMIC DNA]</scope>
</reference>
<evidence type="ECO:0000256" key="12">
    <source>
        <dbReference type="SAM" id="Phobius"/>
    </source>
</evidence>
<proteinExistence type="predicted"/>
<evidence type="ECO:0000256" key="3">
    <source>
        <dbReference type="ARBA" id="ARBA00022475"/>
    </source>
</evidence>
<evidence type="ECO:0000256" key="5">
    <source>
        <dbReference type="ARBA" id="ARBA00022989"/>
    </source>
</evidence>
<evidence type="ECO:0000256" key="10">
    <source>
        <dbReference type="ARBA" id="ARBA00023286"/>
    </source>
</evidence>
<dbReference type="InterPro" id="IPR052192">
    <property type="entry name" value="Insect_Ionotropic_Sensory_Rcpt"/>
</dbReference>
<keyword evidence="5 12" id="KW-1133">Transmembrane helix</keyword>
<dbReference type="AlphaFoldDB" id="A0AAV4ST20"/>
<evidence type="ECO:0000256" key="9">
    <source>
        <dbReference type="ARBA" id="ARBA00023180"/>
    </source>
</evidence>
<keyword evidence="9" id="KW-0325">Glycoprotein</keyword>
<keyword evidence="6" id="KW-0406">Ion transport</keyword>
<keyword evidence="11" id="KW-0407">Ion channel</keyword>